<keyword evidence="3 10" id="KW-0808">Transferase</keyword>
<comment type="catalytic activity">
    <reaction evidence="10">
        <text>a very-long-chain acyl-CoA + malonyl-CoA + H(+) = a very-long-chain 3-oxoacyl-CoA + CO2 + CoA</text>
        <dbReference type="Rhea" id="RHEA:32727"/>
        <dbReference type="ChEBI" id="CHEBI:15378"/>
        <dbReference type="ChEBI" id="CHEBI:16526"/>
        <dbReference type="ChEBI" id="CHEBI:57287"/>
        <dbReference type="ChEBI" id="CHEBI:57384"/>
        <dbReference type="ChEBI" id="CHEBI:90725"/>
        <dbReference type="ChEBI" id="CHEBI:90736"/>
        <dbReference type="EC" id="2.3.1.199"/>
    </reaction>
</comment>
<keyword evidence="2 10" id="KW-0444">Lipid biosynthesis</keyword>
<evidence type="ECO:0000256" key="1">
    <source>
        <dbReference type="ARBA" id="ARBA00004141"/>
    </source>
</evidence>
<organism evidence="12 13">
    <name type="scientific">Cherax quadricarinatus</name>
    <name type="common">Australian red claw crayfish</name>
    <dbReference type="NCBI Taxonomy" id="27406"/>
    <lineage>
        <taxon>Eukaryota</taxon>
        <taxon>Metazoa</taxon>
        <taxon>Ecdysozoa</taxon>
        <taxon>Arthropoda</taxon>
        <taxon>Crustacea</taxon>
        <taxon>Multicrustacea</taxon>
        <taxon>Malacostraca</taxon>
        <taxon>Eumalacostraca</taxon>
        <taxon>Eucarida</taxon>
        <taxon>Decapoda</taxon>
        <taxon>Pleocyemata</taxon>
        <taxon>Astacidea</taxon>
        <taxon>Parastacoidea</taxon>
        <taxon>Parastacidae</taxon>
        <taxon>Cherax</taxon>
    </lineage>
</organism>
<accession>A0AAW0WT49</accession>
<evidence type="ECO:0000256" key="10">
    <source>
        <dbReference type="RuleBase" id="RU361115"/>
    </source>
</evidence>
<dbReference type="GO" id="GO:0030148">
    <property type="term" value="P:sphingolipid biosynthetic process"/>
    <property type="evidence" value="ECO:0007669"/>
    <property type="project" value="TreeGrafter"/>
</dbReference>
<reference evidence="12 13" key="1">
    <citation type="journal article" date="2024" name="BMC Genomics">
        <title>Genome assembly of redclaw crayfish (Cherax quadricarinatus) provides insights into its immune adaptation and hypoxia tolerance.</title>
        <authorList>
            <person name="Liu Z."/>
            <person name="Zheng J."/>
            <person name="Li H."/>
            <person name="Fang K."/>
            <person name="Wang S."/>
            <person name="He J."/>
            <person name="Zhou D."/>
            <person name="Weng S."/>
            <person name="Chi M."/>
            <person name="Gu Z."/>
            <person name="He J."/>
            <person name="Li F."/>
            <person name="Wang M."/>
        </authorList>
    </citation>
    <scope>NUCLEOTIDE SEQUENCE [LARGE SCALE GENOMIC DNA]</scope>
    <source>
        <strain evidence="12">ZL_2023a</strain>
    </source>
</reference>
<feature type="transmembrane region" description="Helical" evidence="10">
    <location>
        <begin position="210"/>
        <end position="230"/>
    </location>
</feature>
<dbReference type="InterPro" id="IPR002076">
    <property type="entry name" value="ELO_fam"/>
</dbReference>
<keyword evidence="8 10" id="KW-0472">Membrane</keyword>
<feature type="transmembrane region" description="Helical" evidence="10">
    <location>
        <begin position="66"/>
        <end position="88"/>
    </location>
</feature>
<feature type="transmembrane region" description="Helical" evidence="10">
    <location>
        <begin position="100"/>
        <end position="120"/>
    </location>
</feature>
<evidence type="ECO:0000256" key="9">
    <source>
        <dbReference type="ARBA" id="ARBA00023160"/>
    </source>
</evidence>
<dbReference type="GO" id="GO:0034626">
    <property type="term" value="P:fatty acid elongation, polyunsaturated fatty acid"/>
    <property type="evidence" value="ECO:0007669"/>
    <property type="project" value="TreeGrafter"/>
</dbReference>
<feature type="transmembrane region" description="Helical" evidence="10">
    <location>
        <begin position="153"/>
        <end position="172"/>
    </location>
</feature>
<dbReference type="GO" id="GO:0005789">
    <property type="term" value="C:endoplasmic reticulum membrane"/>
    <property type="evidence" value="ECO:0007669"/>
    <property type="project" value="TreeGrafter"/>
</dbReference>
<evidence type="ECO:0000313" key="13">
    <source>
        <dbReference type="Proteomes" id="UP001445076"/>
    </source>
</evidence>
<comment type="caution">
    <text evidence="12">The sequence shown here is derived from an EMBL/GenBank/DDBJ whole genome shotgun (WGS) entry which is preliminary data.</text>
</comment>
<feature type="transmembrane region" description="Helical" evidence="10">
    <location>
        <begin position="30"/>
        <end position="46"/>
    </location>
</feature>
<keyword evidence="4 10" id="KW-0812">Transmembrane</keyword>
<dbReference type="GO" id="GO:0034625">
    <property type="term" value="P:fatty acid elongation, monounsaturated fatty acid"/>
    <property type="evidence" value="ECO:0007669"/>
    <property type="project" value="TreeGrafter"/>
</dbReference>
<feature type="region of interest" description="Disordered" evidence="11">
    <location>
        <begin position="361"/>
        <end position="397"/>
    </location>
</feature>
<protein>
    <recommendedName>
        <fullName evidence="10">Elongation of very long chain fatty acids protein</fullName>
        <ecNumber evidence="10">2.3.1.199</ecNumber>
    </recommendedName>
    <alternativeName>
        <fullName evidence="10">Very-long-chain 3-oxoacyl-CoA synthase</fullName>
    </alternativeName>
</protein>
<dbReference type="AlphaFoldDB" id="A0AAW0WT49"/>
<comment type="caution">
    <text evidence="10">Lacks conserved residue(s) required for the propagation of feature annotation.</text>
</comment>
<dbReference type="PANTHER" id="PTHR11157:SF167">
    <property type="entry name" value="ELONGATION OF VERY LONG CHAIN FATTY ACIDS PROTEIN"/>
    <property type="match status" value="1"/>
</dbReference>
<feature type="transmembrane region" description="Helical" evidence="10">
    <location>
        <begin position="179"/>
        <end position="198"/>
    </location>
</feature>
<comment type="similarity">
    <text evidence="10">Belongs to the ELO family.</text>
</comment>
<evidence type="ECO:0000256" key="6">
    <source>
        <dbReference type="ARBA" id="ARBA00022989"/>
    </source>
</evidence>
<proteinExistence type="inferred from homology"/>
<name>A0AAW0WT49_CHEQU</name>
<dbReference type="GO" id="GO:0009922">
    <property type="term" value="F:fatty acid elongase activity"/>
    <property type="evidence" value="ECO:0007669"/>
    <property type="project" value="UniProtKB-EC"/>
</dbReference>
<keyword evidence="5 10" id="KW-0276">Fatty acid metabolism</keyword>
<dbReference type="GO" id="GO:0019367">
    <property type="term" value="P:fatty acid elongation, saturated fatty acid"/>
    <property type="evidence" value="ECO:0007669"/>
    <property type="project" value="TreeGrafter"/>
</dbReference>
<feature type="transmembrane region" description="Helical" evidence="10">
    <location>
        <begin position="270"/>
        <end position="292"/>
    </location>
</feature>
<evidence type="ECO:0000256" key="8">
    <source>
        <dbReference type="ARBA" id="ARBA00023136"/>
    </source>
</evidence>
<keyword evidence="7 10" id="KW-0443">Lipid metabolism</keyword>
<gene>
    <name evidence="12" type="ORF">OTU49_008106</name>
</gene>
<evidence type="ECO:0000256" key="4">
    <source>
        <dbReference type="ARBA" id="ARBA00022692"/>
    </source>
</evidence>
<comment type="subcellular location">
    <subcellularLocation>
        <location evidence="1">Membrane</location>
        <topology evidence="1">Multi-pass membrane protein</topology>
    </subcellularLocation>
</comment>
<evidence type="ECO:0000256" key="7">
    <source>
        <dbReference type="ARBA" id="ARBA00023098"/>
    </source>
</evidence>
<dbReference type="GO" id="GO:0042761">
    <property type="term" value="P:very long-chain fatty acid biosynthetic process"/>
    <property type="evidence" value="ECO:0007669"/>
    <property type="project" value="TreeGrafter"/>
</dbReference>
<evidence type="ECO:0000256" key="5">
    <source>
        <dbReference type="ARBA" id="ARBA00022832"/>
    </source>
</evidence>
<dbReference type="Pfam" id="PF01151">
    <property type="entry name" value="ELO"/>
    <property type="match status" value="1"/>
</dbReference>
<sequence length="413" mass="47199">MTTSSTSARRETPEVIPQPEEKETLRQLKATGKLVAVLVILSYMYGDLTVARQLTPDPRQHSWLLMSSPLPTILACLLYVGTVTWWGPQYMSTRKPFARLRNVMMAYNVFQVIFSARIFWEAGMGGWFGSYSILCQRCDFSDNPQAVRMVHAGYWYLFSKFVDFIDTVFFVLHKKNKHVSLLHVCHHALMPVCMWYGIRYYSGGHTTLTFLLNSFVHVVMYLYYLLAAMGPRLRPFLWWKKYLTTLQIVQFTVVIIQNLMVMFVECAIPSVLLAWVSGMALLFFVLFTDFYIREYRKRIKHQDKMKGGPIDLSVSCLNLTKTGISKSPKHLPQNDASHRLCSGATNLLVSEMAVHVSNSTSFSGKTSLKKRDDVPNVLTREKEDGTSRRSRTAQTAQVVPPERLLTPSAVFST</sequence>
<feature type="compositionally biased region" description="Basic and acidic residues" evidence="11">
    <location>
        <begin position="369"/>
        <end position="387"/>
    </location>
</feature>
<keyword evidence="13" id="KW-1185">Reference proteome</keyword>
<keyword evidence="6 10" id="KW-1133">Transmembrane helix</keyword>
<evidence type="ECO:0000256" key="2">
    <source>
        <dbReference type="ARBA" id="ARBA00022516"/>
    </source>
</evidence>
<dbReference type="Proteomes" id="UP001445076">
    <property type="component" value="Unassembled WGS sequence"/>
</dbReference>
<evidence type="ECO:0000256" key="3">
    <source>
        <dbReference type="ARBA" id="ARBA00022679"/>
    </source>
</evidence>
<keyword evidence="9 10" id="KW-0275">Fatty acid biosynthesis</keyword>
<evidence type="ECO:0000313" key="12">
    <source>
        <dbReference type="EMBL" id="KAK8730146.1"/>
    </source>
</evidence>
<dbReference type="EC" id="2.3.1.199" evidence="10"/>
<dbReference type="EMBL" id="JARKIK010000065">
    <property type="protein sequence ID" value="KAK8730146.1"/>
    <property type="molecule type" value="Genomic_DNA"/>
</dbReference>
<dbReference type="PANTHER" id="PTHR11157">
    <property type="entry name" value="FATTY ACID ACYL TRANSFERASE-RELATED"/>
    <property type="match status" value="1"/>
</dbReference>
<evidence type="ECO:0000256" key="11">
    <source>
        <dbReference type="SAM" id="MobiDB-lite"/>
    </source>
</evidence>
<feature type="transmembrane region" description="Helical" evidence="10">
    <location>
        <begin position="242"/>
        <end position="264"/>
    </location>
</feature>